<protein>
    <submittedName>
        <fullName evidence="4">Alpha/beta fold hydrolase</fullName>
    </submittedName>
</protein>
<dbReference type="GO" id="GO:0016787">
    <property type="term" value="F:hydrolase activity"/>
    <property type="evidence" value="ECO:0007669"/>
    <property type="project" value="UniProtKB-KW"/>
</dbReference>
<evidence type="ECO:0000313" key="4">
    <source>
        <dbReference type="EMBL" id="QHC50599.1"/>
    </source>
</evidence>
<evidence type="ECO:0000259" key="3">
    <source>
        <dbReference type="Pfam" id="PF12697"/>
    </source>
</evidence>
<dbReference type="Pfam" id="PF12697">
    <property type="entry name" value="Abhydrolase_6"/>
    <property type="match status" value="1"/>
</dbReference>
<accession>A0A6I6SJ88</accession>
<feature type="region of interest" description="Disordered" evidence="2">
    <location>
        <begin position="1"/>
        <end position="31"/>
    </location>
</feature>
<dbReference type="Proteomes" id="UP000464013">
    <property type="component" value="Chromosome"/>
</dbReference>
<organism evidence="4 5">
    <name type="scientific">Billgrantia tianxiuensis</name>
    <dbReference type="NCBI Taxonomy" id="2497861"/>
    <lineage>
        <taxon>Bacteria</taxon>
        <taxon>Pseudomonadati</taxon>
        <taxon>Pseudomonadota</taxon>
        <taxon>Gammaproteobacteria</taxon>
        <taxon>Oceanospirillales</taxon>
        <taxon>Halomonadaceae</taxon>
        <taxon>Billgrantia</taxon>
    </lineage>
</organism>
<reference evidence="4 5" key="1">
    <citation type="submission" date="2019-01" db="EMBL/GenBank/DDBJ databases">
        <title>Complete genome of a denitifying bacterium Halomons sp. BC-M4-5.</title>
        <authorList>
            <person name="Wang L."/>
            <person name="Shao Z."/>
        </authorList>
    </citation>
    <scope>NUCLEOTIDE SEQUENCE [LARGE SCALE GENOMIC DNA]</scope>
    <source>
        <strain evidence="4 5">BC-M4-5</strain>
    </source>
</reference>
<evidence type="ECO:0000256" key="1">
    <source>
        <dbReference type="ARBA" id="ARBA00022801"/>
    </source>
</evidence>
<dbReference type="PANTHER" id="PTHR43798">
    <property type="entry name" value="MONOACYLGLYCEROL LIPASE"/>
    <property type="match status" value="1"/>
</dbReference>
<sequence>MRRSPATHNPLREARSGGAGPAAGESLTPTGGGSGVTKLVLLSGWGIDARVWQPLAPYWPPGIEVNTPDWPGYGNRAGEAAPTTLPELASAMRHELPSDAVWVGWSLGGLLAGALLEHLPTPRALILVGAGYRFCSEDGVTSAELATFRRAFEREPHATWQHFLRWQLQGEPSPRSAHRRLLGLLGRHPSASSETLALGLDQLAQLDLSRQLRTPPCPIHRLVGERDRLVGKTAQLEADLLLADNGHCPMLTRPDALASHLLMLLHDSALLPDDGEVVV</sequence>
<feature type="domain" description="AB hydrolase-1" evidence="3">
    <location>
        <begin position="39"/>
        <end position="258"/>
    </location>
</feature>
<name>A0A6I6SJ88_9GAMM</name>
<evidence type="ECO:0000313" key="5">
    <source>
        <dbReference type="Proteomes" id="UP000464013"/>
    </source>
</evidence>
<dbReference type="OrthoDB" id="9780744at2"/>
<dbReference type="InterPro" id="IPR000073">
    <property type="entry name" value="AB_hydrolase_1"/>
</dbReference>
<keyword evidence="5" id="KW-1185">Reference proteome</keyword>
<dbReference type="PANTHER" id="PTHR43798:SF31">
    <property type="entry name" value="AB HYDROLASE SUPERFAMILY PROTEIN YCLE"/>
    <property type="match status" value="1"/>
</dbReference>
<evidence type="ECO:0000256" key="2">
    <source>
        <dbReference type="SAM" id="MobiDB-lite"/>
    </source>
</evidence>
<dbReference type="KEGG" id="htx:EKK97_14730"/>
<keyword evidence="1 4" id="KW-0378">Hydrolase</keyword>
<dbReference type="Gene3D" id="3.40.50.1820">
    <property type="entry name" value="alpha/beta hydrolase"/>
    <property type="match status" value="1"/>
</dbReference>
<dbReference type="InterPro" id="IPR029058">
    <property type="entry name" value="AB_hydrolase_fold"/>
</dbReference>
<dbReference type="AlphaFoldDB" id="A0A6I6SJ88"/>
<dbReference type="GO" id="GO:0016020">
    <property type="term" value="C:membrane"/>
    <property type="evidence" value="ECO:0007669"/>
    <property type="project" value="TreeGrafter"/>
</dbReference>
<gene>
    <name evidence="4" type="ORF">EKK97_14730</name>
</gene>
<proteinExistence type="predicted"/>
<dbReference type="InterPro" id="IPR050266">
    <property type="entry name" value="AB_hydrolase_sf"/>
</dbReference>
<dbReference type="EMBL" id="CP035042">
    <property type="protein sequence ID" value="QHC50599.1"/>
    <property type="molecule type" value="Genomic_DNA"/>
</dbReference>
<dbReference type="SUPFAM" id="SSF53474">
    <property type="entry name" value="alpha/beta-Hydrolases"/>
    <property type="match status" value="1"/>
</dbReference>